<organism evidence="2 3">
    <name type="scientific">Arcticibacterium luteifluviistationis</name>
    <dbReference type="NCBI Taxonomy" id="1784714"/>
    <lineage>
        <taxon>Bacteria</taxon>
        <taxon>Pseudomonadati</taxon>
        <taxon>Bacteroidota</taxon>
        <taxon>Cytophagia</taxon>
        <taxon>Cytophagales</taxon>
        <taxon>Leadbetterellaceae</taxon>
        <taxon>Arcticibacterium</taxon>
    </lineage>
</organism>
<reference evidence="2 3" key="1">
    <citation type="submission" date="2018-05" db="EMBL/GenBank/DDBJ databases">
        <title>Complete genome sequence of Arcticibacterium luteifluviistationis SM1504T, a cytophagaceae bacterium isolated from Arctic surface seawater.</title>
        <authorList>
            <person name="Li Y."/>
            <person name="Qin Q.-L."/>
        </authorList>
    </citation>
    <scope>NUCLEOTIDE SEQUENCE [LARGE SCALE GENOMIC DNA]</scope>
    <source>
        <strain evidence="2 3">SM1504</strain>
    </source>
</reference>
<keyword evidence="1" id="KW-0732">Signal</keyword>
<dbReference type="Gene3D" id="2.150.10.10">
    <property type="entry name" value="Serralysin-like metalloprotease, C-terminal"/>
    <property type="match status" value="2"/>
</dbReference>
<dbReference type="AlphaFoldDB" id="A0A2Z4G6A8"/>
<dbReference type="OrthoDB" id="1163828at2"/>
<accession>A0A2Z4G6A8</accession>
<evidence type="ECO:0008006" key="4">
    <source>
        <dbReference type="Google" id="ProtNLM"/>
    </source>
</evidence>
<dbReference type="EMBL" id="CP029480">
    <property type="protein sequence ID" value="AWV96674.1"/>
    <property type="molecule type" value="Genomic_DNA"/>
</dbReference>
<evidence type="ECO:0000256" key="1">
    <source>
        <dbReference type="SAM" id="SignalP"/>
    </source>
</evidence>
<protein>
    <recommendedName>
        <fullName evidence="4">Peptidase S74 domain-containing protein</fullName>
    </recommendedName>
</protein>
<dbReference type="InterPro" id="IPR011049">
    <property type="entry name" value="Serralysin-like_metalloprot_C"/>
</dbReference>
<sequence length="455" mass="47869">MNNNNSNYRNFAKKNLKMKKTLLTSILSMALLPLVAQNIANPTTNTSKITSGINNTLIGSNAGDSLTTGSGNSYLGNHAGFLGKEVNGNVAIGESAGLNNSEDFNIFIGNNAGENNEGKRNVIIGTSAASEKLEDNDNVFIGFEAGLSSDKAKRNVVIGSESGQDMDDGEDNVIIGSEAGKNTDASNNIFIGRESGKENVNGESNVFVGKSSGELNTDGERNTFLGYRAGLGGEGSASYNVAIGDSAGAVNMADGNVFIGTVSGATTVDGAENVFVGARSGAVGSDAATISNSVAIGNEAKVAINDAIILGDTTNLNLKVGIGTASPKHKLDVKGVVNMTVGFNSPAMKINDAQFVGIDEDGKFLMSDFKIKYSDKNEWSDKVFDKTYNLMPLSDLKVFIEENNHLPNVPSAEEVVNKGVGIYEITSKLLEKIEEQSLYILQLKEEVDALKASMK</sequence>
<name>A0A2Z4G6A8_9BACT</name>
<evidence type="ECO:0000313" key="3">
    <source>
        <dbReference type="Proteomes" id="UP000249873"/>
    </source>
</evidence>
<feature type="signal peptide" evidence="1">
    <location>
        <begin position="1"/>
        <end position="40"/>
    </location>
</feature>
<evidence type="ECO:0000313" key="2">
    <source>
        <dbReference type="EMBL" id="AWV96674.1"/>
    </source>
</evidence>
<feature type="chain" id="PRO_5016465329" description="Peptidase S74 domain-containing protein" evidence="1">
    <location>
        <begin position="41"/>
        <end position="455"/>
    </location>
</feature>
<proteinExistence type="predicted"/>
<dbReference type="Proteomes" id="UP000249873">
    <property type="component" value="Chromosome"/>
</dbReference>
<dbReference type="KEGG" id="als:DJ013_00070"/>
<gene>
    <name evidence="2" type="ORF">DJ013_00070</name>
</gene>
<keyword evidence="3" id="KW-1185">Reference proteome</keyword>